<keyword evidence="4" id="KW-0540">Nuclease</keyword>
<evidence type="ECO:0000259" key="3">
    <source>
        <dbReference type="SMART" id="SM00892"/>
    </source>
</evidence>
<evidence type="ECO:0000313" key="5">
    <source>
        <dbReference type="Proteomes" id="UP001207337"/>
    </source>
</evidence>
<feature type="domain" description="ENPP1-3/EXOG-like endonuclease/phosphodiesterase" evidence="2">
    <location>
        <begin position="49"/>
        <end position="292"/>
    </location>
</feature>
<keyword evidence="5" id="KW-1185">Reference proteome</keyword>
<organism evidence="4 5">
    <name type="scientific">Fodinibius salicampi</name>
    <dbReference type="NCBI Taxonomy" id="1920655"/>
    <lineage>
        <taxon>Bacteria</taxon>
        <taxon>Pseudomonadati</taxon>
        <taxon>Balneolota</taxon>
        <taxon>Balneolia</taxon>
        <taxon>Balneolales</taxon>
        <taxon>Balneolaceae</taxon>
        <taxon>Fodinibius</taxon>
    </lineage>
</organism>
<keyword evidence="1" id="KW-0732">Signal</keyword>
<dbReference type="PANTHER" id="PTHR13966:SF5">
    <property type="entry name" value="ENDONUCLEASE G, MITOCHONDRIAL"/>
    <property type="match status" value="1"/>
</dbReference>
<dbReference type="InterPro" id="IPR044925">
    <property type="entry name" value="His-Me_finger_sf"/>
</dbReference>
<feature type="signal peptide" evidence="1">
    <location>
        <begin position="1"/>
        <end position="21"/>
    </location>
</feature>
<gene>
    <name evidence="4" type="ORF">LQ318_05355</name>
</gene>
<dbReference type="SUPFAM" id="SSF54060">
    <property type="entry name" value="His-Me finger endonucleases"/>
    <property type="match status" value="2"/>
</dbReference>
<dbReference type="Pfam" id="PF01223">
    <property type="entry name" value="Endonuclease_NS"/>
    <property type="match status" value="2"/>
</dbReference>
<dbReference type="InterPro" id="IPR018247">
    <property type="entry name" value="EF_Hand_1_Ca_BS"/>
</dbReference>
<comment type="caution">
    <text evidence="4">The sequence shown here is derived from an EMBL/GenBank/DDBJ whole genome shotgun (WGS) entry which is preliminary data.</text>
</comment>
<feature type="domain" description="DNA/RNA non-specific endonuclease/pyrophosphatase/phosphodiesterase" evidence="3">
    <location>
        <begin position="48"/>
        <end position="292"/>
    </location>
</feature>
<evidence type="ECO:0000313" key="4">
    <source>
        <dbReference type="EMBL" id="MCW9712329.1"/>
    </source>
</evidence>
<reference evidence="4 5" key="1">
    <citation type="submission" date="2021-11" db="EMBL/GenBank/DDBJ databases">
        <title>Aliifidinibius sp. nov., a new bacterium isolated from saline soil.</title>
        <authorList>
            <person name="Galisteo C."/>
            <person name="De La Haba R."/>
            <person name="Sanchez-Porro C."/>
            <person name="Ventosa A."/>
        </authorList>
    </citation>
    <scope>NUCLEOTIDE SEQUENCE [LARGE SCALE GENOMIC DNA]</scope>
    <source>
        <strain evidence="4 5">KACC 190600</strain>
    </source>
</reference>
<proteinExistence type="predicted"/>
<dbReference type="InterPro" id="IPR001604">
    <property type="entry name" value="Endo_G_ENPP1-like_dom"/>
</dbReference>
<dbReference type="InterPro" id="IPR044929">
    <property type="entry name" value="DNA/RNA_non-sp_Endonuclease_sf"/>
</dbReference>
<keyword evidence="4" id="KW-0378">Hydrolase</keyword>
<feature type="chain" id="PRO_5045642683" evidence="1">
    <location>
        <begin position="22"/>
        <end position="309"/>
    </location>
</feature>
<dbReference type="EMBL" id="JAJNDC010000001">
    <property type="protein sequence ID" value="MCW9712329.1"/>
    <property type="molecule type" value="Genomic_DNA"/>
</dbReference>
<dbReference type="InterPro" id="IPR040255">
    <property type="entry name" value="Non-specific_endonuclease"/>
</dbReference>
<evidence type="ECO:0000259" key="2">
    <source>
        <dbReference type="SMART" id="SM00477"/>
    </source>
</evidence>
<dbReference type="Gene3D" id="3.40.570.10">
    <property type="entry name" value="Extracellular Endonuclease, subunit A"/>
    <property type="match status" value="1"/>
</dbReference>
<dbReference type="SMART" id="SM00892">
    <property type="entry name" value="Endonuclease_NS"/>
    <property type="match status" value="1"/>
</dbReference>
<dbReference type="Proteomes" id="UP001207337">
    <property type="component" value="Unassembled WGS sequence"/>
</dbReference>
<dbReference type="InterPro" id="IPR020821">
    <property type="entry name" value="ENPP1-3/EXOG-like_nuc-like"/>
</dbReference>
<protein>
    <submittedName>
        <fullName evidence="4">DNA/RNA non-specific endonuclease</fullName>
    </submittedName>
</protein>
<dbReference type="PROSITE" id="PS00018">
    <property type="entry name" value="EF_HAND_1"/>
    <property type="match status" value="1"/>
</dbReference>
<name>A0ABT3PWV6_9BACT</name>
<dbReference type="RefSeq" id="WP_265788203.1">
    <property type="nucleotide sequence ID" value="NZ_BAABRS010000001.1"/>
</dbReference>
<dbReference type="SMART" id="SM00477">
    <property type="entry name" value="NUC"/>
    <property type="match status" value="1"/>
</dbReference>
<accession>A0ABT3PWV6</accession>
<sequence length="309" mass="34970">MKPNLFLLCIGCLLAASVASGQNYSDYDQQFVDEHIYEGMPSFDNIHIRQAYILSYNHTHRIPNWVAYHIGLDYTNTVPRYGIFAQYRTDWNIPNPVFDHEYDGVYDGGSGYARGHLAPFNISGGDRDADGLLGVGDTNGDGLITKEDMIGRDREEYIEDADEITRVYQINQLSNMTPQDQNGFNGGAGIWRDLERYIQGTIVEEQKKEVWVMAGPVLGPGEMEKVGPKEITVPPMFFKIVVRNGENDLPVVLAFLLPHHKEPHGEIEDFLVSVDIIEAMTGLNFFRDLNEATEDSLEATDTWINWNIF</sequence>
<dbReference type="GO" id="GO:0004519">
    <property type="term" value="F:endonuclease activity"/>
    <property type="evidence" value="ECO:0007669"/>
    <property type="project" value="UniProtKB-KW"/>
</dbReference>
<keyword evidence="4" id="KW-0255">Endonuclease</keyword>
<evidence type="ECO:0000256" key="1">
    <source>
        <dbReference type="SAM" id="SignalP"/>
    </source>
</evidence>
<dbReference type="PANTHER" id="PTHR13966">
    <property type="entry name" value="ENDONUCLEASE RELATED"/>
    <property type="match status" value="1"/>
</dbReference>